<evidence type="ECO:0000259" key="1">
    <source>
        <dbReference type="Pfam" id="PF01370"/>
    </source>
</evidence>
<gene>
    <name evidence="2" type="ORF">GCM10007968_23370</name>
</gene>
<evidence type="ECO:0000313" key="2">
    <source>
        <dbReference type="EMBL" id="GGL58722.1"/>
    </source>
</evidence>
<protein>
    <submittedName>
        <fullName evidence="2">UDP-glucose 4-epimerase</fullName>
    </submittedName>
</protein>
<dbReference type="InterPro" id="IPR036291">
    <property type="entry name" value="NAD(P)-bd_dom_sf"/>
</dbReference>
<feature type="domain" description="NAD-dependent epimerase/dehydratase" evidence="1">
    <location>
        <begin position="4"/>
        <end position="229"/>
    </location>
</feature>
<dbReference type="Gene3D" id="3.40.50.720">
    <property type="entry name" value="NAD(P)-binding Rossmann-like Domain"/>
    <property type="match status" value="1"/>
</dbReference>
<evidence type="ECO:0000313" key="3">
    <source>
        <dbReference type="Proteomes" id="UP000654670"/>
    </source>
</evidence>
<keyword evidence="3" id="KW-1185">Reference proteome</keyword>
<comment type="caution">
    <text evidence="2">The sequence shown here is derived from an EMBL/GenBank/DDBJ whole genome shotgun (WGS) entry which is preliminary data.</text>
</comment>
<sequence length="311" mass="34234">MKRVVVTGGAGFIGSHVVEELLRHDYKVAVIDNFSTGHRKNIAGLPVDVYDFDVTDPHVGDLILSLHPDSIIHLAAQISVAQSVRDPLFDEQVNVRGSLHVMRAAVRSSVGKIVFASSAAVYGNPLSLPVTPGHPTHPESPYGLTKLTVEHYLKTFYKLFGLPYTILRFSNVYGPRQDAKGEGGVVSIFSDRLSRDMPPFIFGDGKQTRDFIFVRDIASAVVKGLQTEKNICVNVSSGASVTINQLFRMLRSISDSNMNAIYREARPGDIRESTLSNNEAKKLLGWEPVTDLFTGLQETLHFSNRAAKLIK</sequence>
<dbReference type="SUPFAM" id="SSF51735">
    <property type="entry name" value="NAD(P)-binding Rossmann-fold domains"/>
    <property type="match status" value="1"/>
</dbReference>
<dbReference type="Proteomes" id="UP000654670">
    <property type="component" value="Unassembled WGS sequence"/>
</dbReference>
<dbReference type="Pfam" id="PF01370">
    <property type="entry name" value="Epimerase"/>
    <property type="match status" value="1"/>
</dbReference>
<dbReference type="InterPro" id="IPR001509">
    <property type="entry name" value="Epimerase_deHydtase"/>
</dbReference>
<proteinExistence type="predicted"/>
<accession>A0A917S6K9</accession>
<reference evidence="2" key="2">
    <citation type="submission" date="2020-09" db="EMBL/GenBank/DDBJ databases">
        <authorList>
            <person name="Sun Q."/>
            <person name="Ohkuma M."/>
        </authorList>
    </citation>
    <scope>NUCLEOTIDE SEQUENCE</scope>
    <source>
        <strain evidence="2">JCM 15325</strain>
    </source>
</reference>
<dbReference type="RefSeq" id="WP_188803563.1">
    <property type="nucleotide sequence ID" value="NZ_BMOK01000010.1"/>
</dbReference>
<dbReference type="PANTHER" id="PTHR43245">
    <property type="entry name" value="BIFUNCTIONAL POLYMYXIN RESISTANCE PROTEIN ARNA"/>
    <property type="match status" value="1"/>
</dbReference>
<reference evidence="2" key="1">
    <citation type="journal article" date="2014" name="Int. J. Syst. Evol. Microbiol.">
        <title>Complete genome sequence of Corynebacterium casei LMG S-19264T (=DSM 44701T), isolated from a smear-ripened cheese.</title>
        <authorList>
            <consortium name="US DOE Joint Genome Institute (JGI-PGF)"/>
            <person name="Walter F."/>
            <person name="Albersmeier A."/>
            <person name="Kalinowski J."/>
            <person name="Ruckert C."/>
        </authorList>
    </citation>
    <scope>NUCLEOTIDE SEQUENCE</scope>
    <source>
        <strain evidence="2">JCM 15325</strain>
    </source>
</reference>
<dbReference type="EMBL" id="BMOK01000010">
    <property type="protein sequence ID" value="GGL58722.1"/>
    <property type="molecule type" value="Genomic_DNA"/>
</dbReference>
<organism evidence="2 3">
    <name type="scientific">Sporolactobacillus putidus</name>
    <dbReference type="NCBI Taxonomy" id="492735"/>
    <lineage>
        <taxon>Bacteria</taxon>
        <taxon>Bacillati</taxon>
        <taxon>Bacillota</taxon>
        <taxon>Bacilli</taxon>
        <taxon>Bacillales</taxon>
        <taxon>Sporolactobacillaceae</taxon>
        <taxon>Sporolactobacillus</taxon>
    </lineage>
</organism>
<dbReference type="PANTHER" id="PTHR43245:SF13">
    <property type="entry name" value="UDP-D-APIOSE_UDP-D-XYLOSE SYNTHASE 2"/>
    <property type="match status" value="1"/>
</dbReference>
<dbReference type="AlphaFoldDB" id="A0A917S6K9"/>
<name>A0A917S6K9_9BACL</name>
<dbReference type="InterPro" id="IPR050177">
    <property type="entry name" value="Lipid_A_modif_metabolic_enz"/>
</dbReference>